<accession>A0ABT1ZZX8</accession>
<dbReference type="CDD" id="cd04208">
    <property type="entry name" value="CuRO_2_CuNIR"/>
    <property type="match status" value="1"/>
</dbReference>
<dbReference type="EC" id="1.7.2.1" evidence="4 12"/>
<dbReference type="Pfam" id="PF07732">
    <property type="entry name" value="Cu-oxidase_3"/>
    <property type="match status" value="1"/>
</dbReference>
<proteinExistence type="inferred from homology"/>
<sequence length="465" mass="49434">MKRKTLPALIAALVLGMTLLAPAYAQHDHTHGAAVQNVADVTFTLRTDIADGKLVFMGDAGPIAGKANPTLNVPVGAVVQINLVNGDGATHDLTVADFGVKSNQLNDKGASTSIVFRANKKGVFEYICSLPGHVQAGMIGKIVVGDTPADTGPKAADVSRDPHDLPPPIGRRVPQHLKVSLETTEVTGQLTDGATYKYWTFNGKVPGPFIRVRVGDTVDVDLSNAKDSHMIHSVDFHAVTGPGGGAAVTQAAPGSTKGFTFKAMNPGLYVYHCATPMVAQHISNGMYGLILVEPEGGLPKVDREFYVMQGELYTAQRHGSTGENEFSLEKLLAEQPEHLMFNGNHTALTKTHRMEAKVGETVRIYFGVGGPNFTSSFHVIGEIFDRVYNLGDLVSPPLRNVQTTTVAPGGATVVEFKVDVPGRYVLVDHALSRMEKGLAGFLYVTGDPNPGVFHTASTPDAPSGH</sequence>
<name>A0ABT1ZZX8_9BURK</name>
<dbReference type="Gene3D" id="2.60.40.420">
    <property type="entry name" value="Cupredoxins - blue copper proteins"/>
    <property type="match status" value="3"/>
</dbReference>
<keyword evidence="6 12" id="KW-0479">Metal-binding</keyword>
<protein>
    <recommendedName>
        <fullName evidence="5 12">Copper-containing nitrite reductase</fullName>
        <ecNumber evidence="4 12">1.7.2.1</ecNumber>
    </recommendedName>
</protein>
<comment type="similarity">
    <text evidence="2 12">Belongs to the multicopper oxidase family.</text>
</comment>
<evidence type="ECO:0000256" key="8">
    <source>
        <dbReference type="ARBA" id="ARBA00022764"/>
    </source>
</evidence>
<dbReference type="InterPro" id="IPR008972">
    <property type="entry name" value="Cupredoxin"/>
</dbReference>
<comment type="cofactor">
    <cofactor evidence="12">
        <name>Cu(+)</name>
        <dbReference type="ChEBI" id="CHEBI:49552"/>
    </cofactor>
    <text evidence="12">Binds 1 Cu(+) ion.</text>
</comment>
<evidence type="ECO:0000256" key="1">
    <source>
        <dbReference type="ARBA" id="ARBA00004418"/>
    </source>
</evidence>
<comment type="subunit">
    <text evidence="3 12">Homotrimer.</text>
</comment>
<dbReference type="InterPro" id="IPR001287">
    <property type="entry name" value="NO2-reductase_Cu"/>
</dbReference>
<dbReference type="InterPro" id="IPR000923">
    <property type="entry name" value="BlueCu_1"/>
</dbReference>
<keyword evidence="8" id="KW-0574">Periplasm</keyword>
<keyword evidence="9 12" id="KW-0560">Oxidoreductase</keyword>
<keyword evidence="18" id="KW-1185">Reference proteome</keyword>
<dbReference type="RefSeq" id="WP_258820013.1">
    <property type="nucleotide sequence ID" value="NZ_JANUGW010000039.1"/>
</dbReference>
<dbReference type="PANTHER" id="PTHR11709:SF394">
    <property type="entry name" value="FI03373P-RELATED"/>
    <property type="match status" value="1"/>
</dbReference>
<dbReference type="Pfam" id="PF07731">
    <property type="entry name" value="Cu-oxidase_2"/>
    <property type="match status" value="1"/>
</dbReference>
<dbReference type="GO" id="GO:0050421">
    <property type="term" value="F:nitrite reductase (NO-forming) activity"/>
    <property type="evidence" value="ECO:0007669"/>
    <property type="project" value="UniProtKB-EC"/>
</dbReference>
<dbReference type="CDD" id="cd11020">
    <property type="entry name" value="CuRO_1_CuNIR"/>
    <property type="match status" value="1"/>
</dbReference>
<evidence type="ECO:0000256" key="11">
    <source>
        <dbReference type="ARBA" id="ARBA00049340"/>
    </source>
</evidence>
<evidence type="ECO:0000256" key="4">
    <source>
        <dbReference type="ARBA" id="ARBA00011882"/>
    </source>
</evidence>
<evidence type="ECO:0000256" key="3">
    <source>
        <dbReference type="ARBA" id="ARBA00011233"/>
    </source>
</evidence>
<evidence type="ECO:0000259" key="16">
    <source>
        <dbReference type="Pfam" id="PF07732"/>
    </source>
</evidence>
<dbReference type="InterPro" id="IPR045087">
    <property type="entry name" value="Cu-oxidase_fam"/>
</dbReference>
<feature type="domain" description="Plastocyanin-like" evidence="15">
    <location>
        <begin position="336"/>
        <end position="444"/>
    </location>
</feature>
<organism evidence="17 18">
    <name type="scientific">Massilia pinisoli</name>
    <dbReference type="NCBI Taxonomy" id="1772194"/>
    <lineage>
        <taxon>Bacteria</taxon>
        <taxon>Pseudomonadati</taxon>
        <taxon>Pseudomonadota</taxon>
        <taxon>Betaproteobacteria</taxon>
        <taxon>Burkholderiales</taxon>
        <taxon>Oxalobacteraceae</taxon>
        <taxon>Telluria group</taxon>
        <taxon>Massilia</taxon>
    </lineage>
</organism>
<keyword evidence="10 12" id="KW-0186">Copper</keyword>
<evidence type="ECO:0000313" key="18">
    <source>
        <dbReference type="Proteomes" id="UP001204151"/>
    </source>
</evidence>
<dbReference type="PANTHER" id="PTHR11709">
    <property type="entry name" value="MULTI-COPPER OXIDASE"/>
    <property type="match status" value="1"/>
</dbReference>
<comment type="catalytic activity">
    <reaction evidence="11 12">
        <text>nitric oxide + Fe(III)-[cytochrome c] + H2O = Fe(II)-[cytochrome c] + nitrite + 2 H(+)</text>
        <dbReference type="Rhea" id="RHEA:15233"/>
        <dbReference type="Rhea" id="RHEA-COMP:10350"/>
        <dbReference type="Rhea" id="RHEA-COMP:14399"/>
        <dbReference type="ChEBI" id="CHEBI:15377"/>
        <dbReference type="ChEBI" id="CHEBI:15378"/>
        <dbReference type="ChEBI" id="CHEBI:16301"/>
        <dbReference type="ChEBI" id="CHEBI:16480"/>
        <dbReference type="ChEBI" id="CHEBI:29033"/>
        <dbReference type="ChEBI" id="CHEBI:29034"/>
        <dbReference type="EC" id="1.7.2.1"/>
    </reaction>
</comment>
<comment type="caution">
    <text evidence="17">The sequence shown here is derived from an EMBL/GenBank/DDBJ whole genome shotgun (WGS) entry which is preliminary data.</text>
</comment>
<evidence type="ECO:0000259" key="15">
    <source>
        <dbReference type="Pfam" id="PF07731"/>
    </source>
</evidence>
<dbReference type="Pfam" id="PF00127">
    <property type="entry name" value="Copper-bind"/>
    <property type="match status" value="1"/>
</dbReference>
<dbReference type="Proteomes" id="UP001204151">
    <property type="component" value="Unassembled WGS sequence"/>
</dbReference>
<comment type="cofactor">
    <cofactor evidence="12">
        <name>Cu(2+)</name>
        <dbReference type="ChEBI" id="CHEBI:29036"/>
    </cofactor>
    <text evidence="12">Binds 1 Cu(+) ion.</text>
</comment>
<feature type="domain" description="Blue (type 1) copper" evidence="14">
    <location>
        <begin position="100"/>
        <end position="144"/>
    </location>
</feature>
<dbReference type="PROSITE" id="PS00079">
    <property type="entry name" value="MULTICOPPER_OXIDASE1"/>
    <property type="match status" value="1"/>
</dbReference>
<dbReference type="InterPro" id="IPR011707">
    <property type="entry name" value="Cu-oxidase-like_N"/>
</dbReference>
<feature type="signal peptide" evidence="12">
    <location>
        <begin position="1"/>
        <end position="23"/>
    </location>
</feature>
<dbReference type="CDD" id="cd00920">
    <property type="entry name" value="Cupredoxin"/>
    <property type="match status" value="1"/>
</dbReference>
<dbReference type="NCBIfam" id="TIGR02376">
    <property type="entry name" value="Cu_nitrite_red"/>
    <property type="match status" value="1"/>
</dbReference>
<gene>
    <name evidence="17" type="primary">nirK</name>
    <name evidence="17" type="ORF">NX784_28320</name>
</gene>
<dbReference type="SUPFAM" id="SSF49503">
    <property type="entry name" value="Cupredoxins"/>
    <property type="match status" value="3"/>
</dbReference>
<evidence type="ECO:0000256" key="10">
    <source>
        <dbReference type="ARBA" id="ARBA00023008"/>
    </source>
</evidence>
<keyword evidence="12" id="KW-0732">Signal</keyword>
<evidence type="ECO:0000259" key="14">
    <source>
        <dbReference type="Pfam" id="PF00127"/>
    </source>
</evidence>
<evidence type="ECO:0000256" key="2">
    <source>
        <dbReference type="ARBA" id="ARBA00010609"/>
    </source>
</evidence>
<dbReference type="InterPro" id="IPR033138">
    <property type="entry name" value="Cu_oxidase_CS"/>
</dbReference>
<evidence type="ECO:0000256" key="7">
    <source>
        <dbReference type="ARBA" id="ARBA00022737"/>
    </source>
</evidence>
<evidence type="ECO:0000256" key="13">
    <source>
        <dbReference type="SAM" id="MobiDB-lite"/>
    </source>
</evidence>
<dbReference type="InterPro" id="IPR011706">
    <property type="entry name" value="Cu-oxidase_C"/>
</dbReference>
<evidence type="ECO:0000256" key="9">
    <source>
        <dbReference type="ARBA" id="ARBA00023002"/>
    </source>
</evidence>
<dbReference type="EMBL" id="JANUGW010000039">
    <property type="protein sequence ID" value="MCS0585492.1"/>
    <property type="molecule type" value="Genomic_DNA"/>
</dbReference>
<evidence type="ECO:0000256" key="5">
    <source>
        <dbReference type="ARBA" id="ARBA00017290"/>
    </source>
</evidence>
<comment type="subcellular location">
    <subcellularLocation>
        <location evidence="1">Periplasm</location>
    </subcellularLocation>
</comment>
<evidence type="ECO:0000313" key="17">
    <source>
        <dbReference type="EMBL" id="MCS0585492.1"/>
    </source>
</evidence>
<feature type="domain" description="Plastocyanin-like" evidence="16">
    <location>
        <begin position="185"/>
        <end position="295"/>
    </location>
</feature>
<evidence type="ECO:0000256" key="12">
    <source>
        <dbReference type="RuleBase" id="RU365025"/>
    </source>
</evidence>
<evidence type="ECO:0000256" key="6">
    <source>
        <dbReference type="ARBA" id="ARBA00022723"/>
    </source>
</evidence>
<keyword evidence="7" id="KW-0677">Repeat</keyword>
<feature type="region of interest" description="Disordered" evidence="13">
    <location>
        <begin position="150"/>
        <end position="172"/>
    </location>
</feature>
<dbReference type="PRINTS" id="PR00695">
    <property type="entry name" value="CUNO2RDTASE"/>
</dbReference>
<feature type="chain" id="PRO_5044993458" description="Copper-containing nitrite reductase" evidence="12">
    <location>
        <begin position="24"/>
        <end position="465"/>
    </location>
</feature>
<reference evidence="17 18" key="1">
    <citation type="submission" date="2022-08" db="EMBL/GenBank/DDBJ databases">
        <title>Reclassification of Massilia species as members of the genera Telluria, Duganella, Pseudoduganella, Mokoshia gen. nov. and Zemynaea gen. nov. using orthogonal and non-orthogonal genome-based approaches.</title>
        <authorList>
            <person name="Bowman J.P."/>
        </authorList>
    </citation>
    <scope>NUCLEOTIDE SEQUENCE [LARGE SCALE GENOMIC DNA]</scope>
    <source>
        <strain evidence="17 18">JCM 31316</strain>
    </source>
</reference>